<organism evidence="17 18">
    <name type="scientific">Aromia moschata</name>
    <dbReference type="NCBI Taxonomy" id="1265417"/>
    <lineage>
        <taxon>Eukaryota</taxon>
        <taxon>Metazoa</taxon>
        <taxon>Ecdysozoa</taxon>
        <taxon>Arthropoda</taxon>
        <taxon>Hexapoda</taxon>
        <taxon>Insecta</taxon>
        <taxon>Pterygota</taxon>
        <taxon>Neoptera</taxon>
        <taxon>Endopterygota</taxon>
        <taxon>Coleoptera</taxon>
        <taxon>Polyphaga</taxon>
        <taxon>Cucujiformia</taxon>
        <taxon>Chrysomeloidea</taxon>
        <taxon>Cerambycidae</taxon>
        <taxon>Cerambycinae</taxon>
        <taxon>Callichromatini</taxon>
        <taxon>Aromia</taxon>
    </lineage>
</organism>
<keyword evidence="11" id="KW-0829">Tyrosine-protein kinase</keyword>
<proteinExistence type="predicted"/>
<keyword evidence="4" id="KW-0808">Transferase</keyword>
<evidence type="ECO:0000256" key="2">
    <source>
        <dbReference type="ARBA" id="ARBA00011902"/>
    </source>
</evidence>
<evidence type="ECO:0000256" key="6">
    <source>
        <dbReference type="ARBA" id="ARBA00022741"/>
    </source>
</evidence>
<dbReference type="SUPFAM" id="SSF52058">
    <property type="entry name" value="L domain-like"/>
    <property type="match status" value="1"/>
</dbReference>
<dbReference type="Pfam" id="PF01030">
    <property type="entry name" value="Recep_L_domain"/>
    <property type="match status" value="1"/>
</dbReference>
<accession>A0AAV8XHJ7</accession>
<keyword evidence="9" id="KW-1133">Transmembrane helix</keyword>
<reference evidence="17" key="1">
    <citation type="journal article" date="2023" name="Insect Mol. Biol.">
        <title>Genome sequencing provides insights into the evolution of gene families encoding plant cell wall-degrading enzymes in longhorned beetles.</title>
        <authorList>
            <person name="Shin N.R."/>
            <person name="Okamura Y."/>
            <person name="Kirsch R."/>
            <person name="Pauchet Y."/>
        </authorList>
    </citation>
    <scope>NUCLEOTIDE SEQUENCE</scope>
    <source>
        <strain evidence="17">AMC_N1</strain>
    </source>
</reference>
<evidence type="ECO:0000256" key="8">
    <source>
        <dbReference type="ARBA" id="ARBA00022840"/>
    </source>
</evidence>
<dbReference type="EMBL" id="JAPWTK010000588">
    <property type="protein sequence ID" value="KAJ8938068.1"/>
    <property type="molecule type" value="Genomic_DNA"/>
</dbReference>
<name>A0AAV8XHJ7_9CUCU</name>
<dbReference type="InterPro" id="IPR006211">
    <property type="entry name" value="Furin-like_Cys-rich_dom"/>
</dbReference>
<evidence type="ECO:0000256" key="10">
    <source>
        <dbReference type="ARBA" id="ARBA00023136"/>
    </source>
</evidence>
<evidence type="ECO:0000313" key="17">
    <source>
        <dbReference type="EMBL" id="KAJ8938068.1"/>
    </source>
</evidence>
<evidence type="ECO:0000256" key="9">
    <source>
        <dbReference type="ARBA" id="ARBA00022989"/>
    </source>
</evidence>
<dbReference type="EC" id="2.7.10.1" evidence="2"/>
<keyword evidence="12" id="KW-0675">Receptor</keyword>
<evidence type="ECO:0000313" key="18">
    <source>
        <dbReference type="Proteomes" id="UP001162162"/>
    </source>
</evidence>
<keyword evidence="8" id="KW-0067">ATP-binding</keyword>
<dbReference type="SMART" id="SM00261">
    <property type="entry name" value="FU"/>
    <property type="match status" value="1"/>
</dbReference>
<dbReference type="GO" id="GO:0004714">
    <property type="term" value="F:transmembrane receptor protein tyrosine kinase activity"/>
    <property type="evidence" value="ECO:0007669"/>
    <property type="project" value="UniProtKB-EC"/>
</dbReference>
<evidence type="ECO:0000256" key="13">
    <source>
        <dbReference type="ARBA" id="ARBA00023180"/>
    </source>
</evidence>
<evidence type="ECO:0000256" key="4">
    <source>
        <dbReference type="ARBA" id="ARBA00022679"/>
    </source>
</evidence>
<dbReference type="GO" id="GO:0016020">
    <property type="term" value="C:membrane"/>
    <property type="evidence" value="ECO:0007669"/>
    <property type="project" value="UniProtKB-SubCell"/>
</dbReference>
<dbReference type="Pfam" id="PF00757">
    <property type="entry name" value="Furin-like"/>
    <property type="match status" value="1"/>
</dbReference>
<dbReference type="InterPro" id="IPR000494">
    <property type="entry name" value="Rcpt_L-dom"/>
</dbReference>
<dbReference type="AlphaFoldDB" id="A0AAV8XHJ7"/>
<evidence type="ECO:0000259" key="16">
    <source>
        <dbReference type="Pfam" id="PF01030"/>
    </source>
</evidence>
<dbReference type="Proteomes" id="UP001162162">
    <property type="component" value="Unassembled WGS sequence"/>
</dbReference>
<keyword evidence="5" id="KW-0812">Transmembrane</keyword>
<evidence type="ECO:0000256" key="12">
    <source>
        <dbReference type="ARBA" id="ARBA00023170"/>
    </source>
</evidence>
<evidence type="ECO:0000256" key="7">
    <source>
        <dbReference type="ARBA" id="ARBA00022777"/>
    </source>
</evidence>
<keyword evidence="18" id="KW-1185">Reference proteome</keyword>
<feature type="domain" description="Receptor L-domain" evidence="16">
    <location>
        <begin position="96"/>
        <end position="208"/>
    </location>
</feature>
<dbReference type="Gene3D" id="2.10.220.10">
    <property type="entry name" value="Hormone Receptor, Insulin-like Growth Factor Receptor 1, Chain A, domain 2"/>
    <property type="match status" value="1"/>
</dbReference>
<evidence type="ECO:0000256" key="5">
    <source>
        <dbReference type="ARBA" id="ARBA00022692"/>
    </source>
</evidence>
<dbReference type="SUPFAM" id="SSF57184">
    <property type="entry name" value="Growth factor receptor domain"/>
    <property type="match status" value="1"/>
</dbReference>
<dbReference type="InterPro" id="IPR036941">
    <property type="entry name" value="Rcpt_L-dom_sf"/>
</dbReference>
<gene>
    <name evidence="17" type="ORF">NQ318_014549</name>
</gene>
<evidence type="ECO:0000256" key="1">
    <source>
        <dbReference type="ARBA" id="ARBA00004479"/>
    </source>
</evidence>
<evidence type="ECO:0000259" key="15">
    <source>
        <dbReference type="Pfam" id="PF00757"/>
    </source>
</evidence>
<keyword evidence="10" id="KW-0472">Membrane</keyword>
<keyword evidence="7" id="KW-0418">Kinase</keyword>
<comment type="subcellular location">
    <subcellularLocation>
        <location evidence="1">Membrane</location>
        <topology evidence="1">Single-pass type I membrane protein</topology>
    </subcellularLocation>
</comment>
<keyword evidence="13" id="KW-0325">Glycoprotein</keyword>
<dbReference type="CDD" id="cd00064">
    <property type="entry name" value="FU"/>
    <property type="match status" value="1"/>
</dbReference>
<dbReference type="GO" id="GO:0005524">
    <property type="term" value="F:ATP binding"/>
    <property type="evidence" value="ECO:0007669"/>
    <property type="project" value="UniProtKB-KW"/>
</dbReference>
<dbReference type="InterPro" id="IPR009030">
    <property type="entry name" value="Growth_fac_rcpt_cys_sf"/>
</dbReference>
<evidence type="ECO:0000256" key="3">
    <source>
        <dbReference type="ARBA" id="ARBA00022553"/>
    </source>
</evidence>
<dbReference type="InterPro" id="IPR006212">
    <property type="entry name" value="Furin_repeat"/>
</dbReference>
<sequence length="383" mass="42995">MTNDAAAKYLGKSKSSLHVDDFPGCGRQHSPLQYQTCSRTPGFGKCAITQNNQTQQNWQGKKQLLALFAEPVGIVFNRRKSIDIRNSLETFKKLENCEVIEGFLQIFLIDNVNETEFLKIKYPLLTEITDYLLLYRVNGLRSIGQLFPNLAVIRGQNLFYSDSAFVIFEMSSLQEIGLYSLTEISHGRVRIDKNPSLCFVHTIDWDHILVDKNDKNDKNTFIRSFKPENECPATPRATPSSTSVSSSKTVAAVGGGNASVTVSCPKASRTNVDSSEKDKHLCWNKNQCQKICPDNCTTCNDLGQCCSSLCLGGCSNDNPNDCKVCKHFTMGTGKNKRCLKMCPANYYKYLNRRCITRDECIKMPKPIRKQSSLQSEGIPLQNF</sequence>
<protein>
    <recommendedName>
        <fullName evidence="2">receptor protein-tyrosine kinase</fullName>
        <ecNumber evidence="2">2.7.10.1</ecNumber>
    </recommendedName>
</protein>
<keyword evidence="3" id="KW-0597">Phosphoprotein</keyword>
<dbReference type="Gene3D" id="3.80.20.20">
    <property type="entry name" value="Receptor L-domain"/>
    <property type="match status" value="1"/>
</dbReference>
<keyword evidence="6" id="KW-0547">Nucleotide-binding</keyword>
<comment type="catalytic activity">
    <reaction evidence="14">
        <text>L-tyrosyl-[protein] + ATP = O-phospho-L-tyrosyl-[protein] + ADP + H(+)</text>
        <dbReference type="Rhea" id="RHEA:10596"/>
        <dbReference type="Rhea" id="RHEA-COMP:10136"/>
        <dbReference type="Rhea" id="RHEA-COMP:20101"/>
        <dbReference type="ChEBI" id="CHEBI:15378"/>
        <dbReference type="ChEBI" id="CHEBI:30616"/>
        <dbReference type="ChEBI" id="CHEBI:46858"/>
        <dbReference type="ChEBI" id="CHEBI:61978"/>
        <dbReference type="ChEBI" id="CHEBI:456216"/>
        <dbReference type="EC" id="2.7.10.1"/>
    </reaction>
</comment>
<feature type="domain" description="Furin-like cysteine-rich" evidence="15">
    <location>
        <begin position="264"/>
        <end position="366"/>
    </location>
</feature>
<evidence type="ECO:0000256" key="11">
    <source>
        <dbReference type="ARBA" id="ARBA00023137"/>
    </source>
</evidence>
<evidence type="ECO:0000256" key="14">
    <source>
        <dbReference type="ARBA" id="ARBA00051243"/>
    </source>
</evidence>
<comment type="caution">
    <text evidence="17">The sequence shown here is derived from an EMBL/GenBank/DDBJ whole genome shotgun (WGS) entry which is preliminary data.</text>
</comment>